<dbReference type="Pfam" id="PF05050">
    <property type="entry name" value="Methyltransf_21"/>
    <property type="match status" value="1"/>
</dbReference>
<dbReference type="SUPFAM" id="SSF53335">
    <property type="entry name" value="S-adenosyl-L-methionine-dependent methyltransferases"/>
    <property type="match status" value="1"/>
</dbReference>
<name>A0A3R9YHP2_9SPHN</name>
<dbReference type="OrthoDB" id="5679686at2"/>
<dbReference type="Proteomes" id="UP000274661">
    <property type="component" value="Unassembled WGS sequence"/>
</dbReference>
<sequence>MTLNLSALAFGSIERLRRAGQGRLAVVAANAIGRGRRFHIDADGDWIHEQGRTTFASPDVHAKRLSMVDAATRDEFLWRYTPKYGDVVFDVGAGMGDEVVTLSPMVGRVYAVEAHPGTFRCLTKTIALSKLPNVTPLFCALTDRDGETSIASGENHLANSIGKAGDRVPTRSLASLCAEHRVERLDFLKMNIEGAERLAVQGFGNVPIRRLAISCHDFVADATGDDGFRTKAAVRAALEAQGFKVEGRTHERRWTRHMLYASKD</sequence>
<evidence type="ECO:0000313" key="2">
    <source>
        <dbReference type="EMBL" id="RST30169.1"/>
    </source>
</evidence>
<dbReference type="RefSeq" id="WP_126718004.1">
    <property type="nucleotide sequence ID" value="NZ_RWJF01000001.1"/>
</dbReference>
<dbReference type="AlphaFoldDB" id="A0A3R9YHP2"/>
<dbReference type="GO" id="GO:0032259">
    <property type="term" value="P:methylation"/>
    <property type="evidence" value="ECO:0007669"/>
    <property type="project" value="UniProtKB-KW"/>
</dbReference>
<evidence type="ECO:0000313" key="3">
    <source>
        <dbReference type="Proteomes" id="UP000274661"/>
    </source>
</evidence>
<organism evidence="2 3">
    <name type="scientific">Sphingomonas ginkgonis</name>
    <dbReference type="NCBI Taxonomy" id="2315330"/>
    <lineage>
        <taxon>Bacteria</taxon>
        <taxon>Pseudomonadati</taxon>
        <taxon>Pseudomonadota</taxon>
        <taxon>Alphaproteobacteria</taxon>
        <taxon>Sphingomonadales</taxon>
        <taxon>Sphingomonadaceae</taxon>
        <taxon>Sphingomonas</taxon>
    </lineage>
</organism>
<comment type="caution">
    <text evidence="2">The sequence shown here is derived from an EMBL/GenBank/DDBJ whole genome shotgun (WGS) entry which is preliminary data.</text>
</comment>
<proteinExistence type="predicted"/>
<dbReference type="GO" id="GO:0008168">
    <property type="term" value="F:methyltransferase activity"/>
    <property type="evidence" value="ECO:0007669"/>
    <property type="project" value="UniProtKB-KW"/>
</dbReference>
<reference evidence="2 3" key="1">
    <citation type="submission" date="2018-12" db="EMBL/GenBank/DDBJ databases">
        <title>Sphingomonas sp. HMF7854 Genome sequencing and assembly.</title>
        <authorList>
            <person name="Cha I."/>
            <person name="Kang H."/>
            <person name="Kim H."/>
            <person name="Kang J."/>
            <person name="Joh K."/>
        </authorList>
    </citation>
    <scope>NUCLEOTIDE SEQUENCE [LARGE SCALE GENOMIC DNA]</scope>
    <source>
        <strain evidence="2 3">HMF7854</strain>
    </source>
</reference>
<dbReference type="InterPro" id="IPR029063">
    <property type="entry name" value="SAM-dependent_MTases_sf"/>
</dbReference>
<dbReference type="InterPro" id="IPR052514">
    <property type="entry name" value="SAM-dependent_MTase"/>
</dbReference>
<dbReference type="PANTHER" id="PTHR34203:SF15">
    <property type="entry name" value="SLL1173 PROTEIN"/>
    <property type="match status" value="1"/>
</dbReference>
<gene>
    <name evidence="2" type="ORF">HMF7854_04500</name>
</gene>
<keyword evidence="2" id="KW-0489">Methyltransferase</keyword>
<keyword evidence="3" id="KW-1185">Reference proteome</keyword>
<feature type="domain" description="Methyltransferase FkbM" evidence="1">
    <location>
        <begin position="90"/>
        <end position="244"/>
    </location>
</feature>
<evidence type="ECO:0000259" key="1">
    <source>
        <dbReference type="Pfam" id="PF05050"/>
    </source>
</evidence>
<dbReference type="NCBIfam" id="TIGR01444">
    <property type="entry name" value="fkbM_fam"/>
    <property type="match status" value="1"/>
</dbReference>
<keyword evidence="2" id="KW-0808">Transferase</keyword>
<dbReference type="EMBL" id="RWJF01000001">
    <property type="protein sequence ID" value="RST30169.1"/>
    <property type="molecule type" value="Genomic_DNA"/>
</dbReference>
<dbReference type="PANTHER" id="PTHR34203">
    <property type="entry name" value="METHYLTRANSFERASE, FKBM FAMILY PROTEIN"/>
    <property type="match status" value="1"/>
</dbReference>
<protein>
    <submittedName>
        <fullName evidence="2">FkbM family methyltransferase</fullName>
    </submittedName>
</protein>
<dbReference type="Gene3D" id="3.40.50.150">
    <property type="entry name" value="Vaccinia Virus protein VP39"/>
    <property type="match status" value="1"/>
</dbReference>
<dbReference type="InterPro" id="IPR006342">
    <property type="entry name" value="FkbM_mtfrase"/>
</dbReference>
<accession>A0A3R9YHP2</accession>